<dbReference type="GO" id="GO:0004674">
    <property type="term" value="F:protein serine/threonine kinase activity"/>
    <property type="evidence" value="ECO:0007669"/>
    <property type="project" value="TreeGrafter"/>
</dbReference>
<evidence type="ECO:0000256" key="1">
    <source>
        <dbReference type="ARBA" id="ARBA00010164"/>
    </source>
</evidence>
<dbReference type="Proteomes" id="UP000028602">
    <property type="component" value="Unassembled WGS sequence"/>
</dbReference>
<name>A0A085JMC7_9GAMM</name>
<evidence type="ECO:0000313" key="5">
    <source>
        <dbReference type="EMBL" id="KFD21623.1"/>
    </source>
</evidence>
<dbReference type="PANTHER" id="PTHR37419">
    <property type="entry name" value="SERINE/THREONINE-PROTEIN KINASE TOXIN HIPA"/>
    <property type="match status" value="1"/>
</dbReference>
<comment type="similarity">
    <text evidence="1">Belongs to the HipA Ser/Thr kinase family.</text>
</comment>
<dbReference type="OrthoDB" id="9805913at2"/>
<dbReference type="Pfam" id="PF07804">
    <property type="entry name" value="HipA_C"/>
    <property type="match status" value="1"/>
</dbReference>
<accession>A0A085JMC7</accession>
<dbReference type="InterPro" id="IPR052028">
    <property type="entry name" value="HipA_Ser/Thr_kinase"/>
</dbReference>
<sequence>MTYERCLIGLHPLKQKEKAAGRCVKESQALFGKDSDIYQLPFTRSDFVRTQPAKQKGMSISGVQPKLSLRMSDQGQLEVTPTSGEYILKPSPEQFPGLAENEHAIMCCMKELDFDIPGFGLIPFAGEDGQERAELAFIIERYDRHGSVKVHQEQLDGAMSVNDKYGLNAVGQPAISYEQAARFLVTNVDGSLQSKREIFKRVVCAYMLGNNDFHLRNIGIIHPANGPLLLAPVYDFVSVVPYHESFGSTLALPLLAREECDQSLADGLDSGIGEYIGYDFLEFARGIGLNENLAKKELDKLLLAQEKIFGIINDSYMSDEHKEKVTQYINRRMMLLDMTDKP</sequence>
<dbReference type="RefSeq" id="WP_029990713.1">
    <property type="nucleotide sequence ID" value="NZ_ATMJ01000030.1"/>
</dbReference>
<keyword evidence="3" id="KW-0418">Kinase</keyword>
<evidence type="ECO:0000256" key="3">
    <source>
        <dbReference type="ARBA" id="ARBA00022777"/>
    </source>
</evidence>
<keyword evidence="6" id="KW-1185">Reference proteome</keyword>
<dbReference type="PANTHER" id="PTHR37419:SF6">
    <property type="entry name" value="KINASE HI_0665-RELATED"/>
    <property type="match status" value="1"/>
</dbReference>
<dbReference type="Gene3D" id="1.10.1070.20">
    <property type="match status" value="1"/>
</dbReference>
<dbReference type="GO" id="GO:0005829">
    <property type="term" value="C:cytosol"/>
    <property type="evidence" value="ECO:0007669"/>
    <property type="project" value="TreeGrafter"/>
</dbReference>
<proteinExistence type="inferred from homology"/>
<comment type="caution">
    <text evidence="5">The sequence shown here is derived from an EMBL/GenBank/DDBJ whole genome shotgun (WGS) entry which is preliminary data.</text>
</comment>
<evidence type="ECO:0000259" key="4">
    <source>
        <dbReference type="Pfam" id="PF07804"/>
    </source>
</evidence>
<reference evidence="5 6" key="1">
    <citation type="submission" date="2014-05" db="EMBL/GenBank/DDBJ databases">
        <title>ATOL: Assembling a taxonomically balanced genome-scale reconstruction of the evolutionary history of the Enterobacteriaceae.</title>
        <authorList>
            <person name="Plunkett G.III."/>
            <person name="Neeno-Eckwall E.C."/>
            <person name="Glasner J.D."/>
            <person name="Perna N.T."/>
        </authorList>
    </citation>
    <scope>NUCLEOTIDE SEQUENCE [LARGE SCALE GENOMIC DNA]</scope>
    <source>
        <strain evidence="5 6">ATCC 33301</strain>
    </source>
</reference>
<dbReference type="AlphaFoldDB" id="A0A085JMC7"/>
<gene>
    <name evidence="5" type="ORF">GTPT_0722</name>
</gene>
<dbReference type="InterPro" id="IPR012893">
    <property type="entry name" value="HipA-like_C"/>
</dbReference>
<evidence type="ECO:0000256" key="2">
    <source>
        <dbReference type="ARBA" id="ARBA00022679"/>
    </source>
</evidence>
<protein>
    <recommendedName>
        <fullName evidence="4">HipA-like C-terminal domain-containing protein</fullName>
    </recommendedName>
</protein>
<dbReference type="eggNOG" id="COG3550">
    <property type="taxonomic scope" value="Bacteria"/>
</dbReference>
<evidence type="ECO:0000313" key="6">
    <source>
        <dbReference type="Proteomes" id="UP000028602"/>
    </source>
</evidence>
<feature type="domain" description="HipA-like C-terminal" evidence="4">
    <location>
        <begin position="58"/>
        <end position="301"/>
    </location>
</feature>
<keyword evidence="2" id="KW-0808">Transferase</keyword>
<organism evidence="5 6">
    <name type="scientific">Tatumella ptyseos ATCC 33301</name>
    <dbReference type="NCBI Taxonomy" id="1005995"/>
    <lineage>
        <taxon>Bacteria</taxon>
        <taxon>Pseudomonadati</taxon>
        <taxon>Pseudomonadota</taxon>
        <taxon>Gammaproteobacteria</taxon>
        <taxon>Enterobacterales</taxon>
        <taxon>Erwiniaceae</taxon>
        <taxon>Tatumella</taxon>
    </lineage>
</organism>
<dbReference type="EMBL" id="JMPR01000013">
    <property type="protein sequence ID" value="KFD21623.1"/>
    <property type="molecule type" value="Genomic_DNA"/>
</dbReference>